<evidence type="ECO:0000313" key="1">
    <source>
        <dbReference type="EMBL" id="SFV87142.1"/>
    </source>
</evidence>
<dbReference type="AlphaFoldDB" id="A0A1W1DZH9"/>
<dbReference type="NCBIfam" id="TIGR03696">
    <property type="entry name" value="Rhs_assc_core"/>
    <property type="match status" value="1"/>
</dbReference>
<organism evidence="1">
    <name type="scientific">hydrothermal vent metagenome</name>
    <dbReference type="NCBI Taxonomy" id="652676"/>
    <lineage>
        <taxon>unclassified sequences</taxon>
        <taxon>metagenomes</taxon>
        <taxon>ecological metagenomes</taxon>
    </lineage>
</organism>
<dbReference type="PANTHER" id="PTHR32305">
    <property type="match status" value="1"/>
</dbReference>
<dbReference type="EMBL" id="FPHY01000158">
    <property type="protein sequence ID" value="SFV87142.1"/>
    <property type="molecule type" value="Genomic_DNA"/>
</dbReference>
<name>A0A1W1DZH9_9ZZZZ</name>
<dbReference type="Gene3D" id="2.180.10.10">
    <property type="entry name" value="RHS repeat-associated core"/>
    <property type="match status" value="1"/>
</dbReference>
<dbReference type="PANTHER" id="PTHR32305:SF15">
    <property type="entry name" value="PROTEIN RHSA-RELATED"/>
    <property type="match status" value="1"/>
</dbReference>
<accession>A0A1W1DZH9</accession>
<proteinExistence type="predicted"/>
<dbReference type="InterPro" id="IPR022385">
    <property type="entry name" value="Rhs_assc_core"/>
</dbReference>
<protein>
    <submittedName>
        <fullName evidence="1">Insecticidal toxin complex protein</fullName>
    </submittedName>
</protein>
<gene>
    <name evidence="1" type="ORF">MNB_SUP05-SYMBIONT-4-125</name>
</gene>
<sequence length="508" mass="58575">MNLLEPYRQTYRYDAGNNLVQLLHQANSNTWQQTISLHPDNNRGTETQQSATDFDVNGNLLALNNIGTLDWHYNNSLNKLTRDNKTTTEYYIYDYQGNRVRTVLEFNQKIQRQRGYLPSLDISTHQNTLHIGTHILAEISKDTIESRYQLSSHLQSNTLELNDKAQTISYEYYYPYGGTALIAGKDKTQVRQKRYRYTSKEKDDSSGLSYYSARYLAPWLARWISPDSAEAIDGLNLYVYVSNNPLKYLDPTGHISTISWEHFVDIVNKHMDGKPILNFWVGEKHTEEYGLNLLTNLGVSINPVENFVMESTDAGRHEAPADGFHVRRNFYIQTRINKNASPYIMKDLMTLSQKHNYYIGRGYWNDIEDEYRNNLQKEQHLQGNSLFLIGSGHLLVHNNTPFPRANKNAFPAYKYVEPKTSIALVPIQEVDYKYFDPRRSGTKTQEFGFWVRGKDGSTENASLVFGQKKVMKKIFGNLAKPIPVLLKNLPLPVGEKPLINKTTEMTKL</sequence>
<reference evidence="1" key="1">
    <citation type="submission" date="2016-10" db="EMBL/GenBank/DDBJ databases">
        <authorList>
            <person name="de Groot N.N."/>
        </authorList>
    </citation>
    <scope>NUCLEOTIDE SEQUENCE</scope>
</reference>
<dbReference type="InterPro" id="IPR050708">
    <property type="entry name" value="T6SS_VgrG/RHS"/>
</dbReference>